<accession>A0ABY6AG00</accession>
<organism evidence="7 8">
    <name type="scientific">Pseudomonas promysalinigenes</name>
    <dbReference type="NCBI Taxonomy" id="485898"/>
    <lineage>
        <taxon>Bacteria</taxon>
        <taxon>Pseudomonadati</taxon>
        <taxon>Pseudomonadota</taxon>
        <taxon>Gammaproteobacteria</taxon>
        <taxon>Pseudomonadales</taxon>
        <taxon>Pseudomonadaceae</taxon>
        <taxon>Pseudomonas</taxon>
    </lineage>
</organism>
<keyword evidence="4" id="KW-0238">DNA-binding</keyword>
<reference evidence="7" key="1">
    <citation type="submission" date="2022-09" db="EMBL/GenBank/DDBJ databases">
        <title>Complete genome sequence of Pseudomonas promysalinigenes strain RL-WG26, a newly isolated PGPR with the potential for plant salinity stress alleviation.</title>
        <authorList>
            <person name="Ren L."/>
            <person name="Wang G."/>
            <person name="Hu H."/>
        </authorList>
    </citation>
    <scope>NUCLEOTIDE SEQUENCE</scope>
    <source>
        <strain evidence="7">RL-WG26</strain>
    </source>
</reference>
<dbReference type="Proteomes" id="UP001064504">
    <property type="component" value="Chromosome"/>
</dbReference>
<evidence type="ECO:0000256" key="1">
    <source>
        <dbReference type="ARBA" id="ARBA00005384"/>
    </source>
</evidence>
<dbReference type="SMART" id="SM00345">
    <property type="entry name" value="HTH_GNTR"/>
    <property type="match status" value="1"/>
</dbReference>
<dbReference type="InterPro" id="IPR036390">
    <property type="entry name" value="WH_DNA-bd_sf"/>
</dbReference>
<keyword evidence="3" id="KW-0805">Transcription regulation</keyword>
<dbReference type="EMBL" id="CP104557">
    <property type="protein sequence ID" value="UXH38042.1"/>
    <property type="molecule type" value="Genomic_DNA"/>
</dbReference>
<evidence type="ECO:0000256" key="3">
    <source>
        <dbReference type="ARBA" id="ARBA00023015"/>
    </source>
</evidence>
<dbReference type="InterPro" id="IPR015422">
    <property type="entry name" value="PyrdxlP-dep_Trfase_small"/>
</dbReference>
<evidence type="ECO:0000313" key="7">
    <source>
        <dbReference type="EMBL" id="UXH38042.1"/>
    </source>
</evidence>
<dbReference type="CDD" id="cd07377">
    <property type="entry name" value="WHTH_GntR"/>
    <property type="match status" value="1"/>
</dbReference>
<protein>
    <submittedName>
        <fullName evidence="7">PLP-dependent aminotransferase family protein</fullName>
    </submittedName>
</protein>
<feature type="domain" description="HTH gntR-type" evidence="6">
    <location>
        <begin position="10"/>
        <end position="78"/>
    </location>
</feature>
<keyword evidence="2" id="KW-0663">Pyridoxal phosphate</keyword>
<dbReference type="Pfam" id="PF00155">
    <property type="entry name" value="Aminotran_1_2"/>
    <property type="match status" value="1"/>
</dbReference>
<dbReference type="SUPFAM" id="SSF46785">
    <property type="entry name" value="Winged helix' DNA-binding domain"/>
    <property type="match status" value="1"/>
</dbReference>
<evidence type="ECO:0000259" key="6">
    <source>
        <dbReference type="PROSITE" id="PS50949"/>
    </source>
</evidence>
<sequence>MNANKTNKSNFAYQAVYTYLLNWIEALPSDVEQRLPSLRQMAQRLNVSLTTIKYAYSLLEDEGLVYARPKLGFYTRVCSSVLPIERSASLLDTVFSSARQPGMLALSSDAPAMLLSLERPLLMIERELARRYPRSPAPLYQPFGELELRSVLADRYTRSPHRCWQAEHVFIGSDLRSILELSLRGLSLDGKVAMVESPCSWVVLRQLLAAGMTIIEVPLAEDGRLDLLQLRRVLDTEPVSVAFLSSTTNVPQGGMVSAADKQQVCRWLAEHDVWLFENDSYGEFCFQPAAARYRDFANPDRLLVFSTFDKVIGAEAPYGYLLCRGHTEQLRHLFLQRAFRLSPIRQKAIAKLFTTRRVELHVKALHKLLYERMQHMKALLKAHGQGCLRIIEPRGGASFWLESNRSVDMRRVFERLLAQGIVIAPGEIFSQAGLWRNHLRLCYTLDWDKDIPHALRCLVKAVQDEAVRGRFQTP</sequence>
<name>A0ABY6AG00_9PSED</name>
<dbReference type="PANTHER" id="PTHR46577">
    <property type="entry name" value="HTH-TYPE TRANSCRIPTIONAL REGULATORY PROTEIN GABR"/>
    <property type="match status" value="1"/>
</dbReference>
<dbReference type="Gene3D" id="3.40.640.10">
    <property type="entry name" value="Type I PLP-dependent aspartate aminotransferase-like (Major domain)"/>
    <property type="match status" value="1"/>
</dbReference>
<keyword evidence="5" id="KW-0804">Transcription</keyword>
<dbReference type="GO" id="GO:0008483">
    <property type="term" value="F:transaminase activity"/>
    <property type="evidence" value="ECO:0007669"/>
    <property type="project" value="UniProtKB-KW"/>
</dbReference>
<dbReference type="InterPro" id="IPR015421">
    <property type="entry name" value="PyrdxlP-dep_Trfase_major"/>
</dbReference>
<keyword evidence="8" id="KW-1185">Reference proteome</keyword>
<evidence type="ECO:0000256" key="4">
    <source>
        <dbReference type="ARBA" id="ARBA00023125"/>
    </source>
</evidence>
<keyword evidence="7" id="KW-0808">Transferase</keyword>
<dbReference type="RefSeq" id="WP_261743508.1">
    <property type="nucleotide sequence ID" value="NZ_CP104557.1"/>
</dbReference>
<dbReference type="Gene3D" id="3.90.1150.10">
    <property type="entry name" value="Aspartate Aminotransferase, domain 1"/>
    <property type="match status" value="1"/>
</dbReference>
<dbReference type="Pfam" id="PF00392">
    <property type="entry name" value="GntR"/>
    <property type="match status" value="1"/>
</dbReference>
<dbReference type="PROSITE" id="PS50949">
    <property type="entry name" value="HTH_GNTR"/>
    <property type="match status" value="1"/>
</dbReference>
<dbReference type="InterPro" id="IPR000524">
    <property type="entry name" value="Tscrpt_reg_HTH_GntR"/>
</dbReference>
<evidence type="ECO:0000313" key="8">
    <source>
        <dbReference type="Proteomes" id="UP001064504"/>
    </source>
</evidence>
<evidence type="ECO:0000256" key="2">
    <source>
        <dbReference type="ARBA" id="ARBA00022898"/>
    </source>
</evidence>
<comment type="similarity">
    <text evidence="1">In the C-terminal section; belongs to the class-I pyridoxal-phosphate-dependent aminotransferase family.</text>
</comment>
<dbReference type="CDD" id="cd00609">
    <property type="entry name" value="AAT_like"/>
    <property type="match status" value="1"/>
</dbReference>
<dbReference type="InterPro" id="IPR015424">
    <property type="entry name" value="PyrdxlP-dep_Trfase"/>
</dbReference>
<dbReference type="SUPFAM" id="SSF53383">
    <property type="entry name" value="PLP-dependent transferases"/>
    <property type="match status" value="1"/>
</dbReference>
<dbReference type="Gene3D" id="1.10.10.10">
    <property type="entry name" value="Winged helix-like DNA-binding domain superfamily/Winged helix DNA-binding domain"/>
    <property type="match status" value="1"/>
</dbReference>
<keyword evidence="7" id="KW-0032">Aminotransferase</keyword>
<dbReference type="InterPro" id="IPR036388">
    <property type="entry name" value="WH-like_DNA-bd_sf"/>
</dbReference>
<gene>
    <name evidence="7" type="ORF">N5C08_13640</name>
</gene>
<dbReference type="InterPro" id="IPR004839">
    <property type="entry name" value="Aminotransferase_I/II_large"/>
</dbReference>
<proteinExistence type="inferred from homology"/>
<evidence type="ECO:0000256" key="5">
    <source>
        <dbReference type="ARBA" id="ARBA00023163"/>
    </source>
</evidence>
<dbReference type="PANTHER" id="PTHR46577:SF2">
    <property type="entry name" value="TRANSCRIPTIONAL REGULATORY PROTEIN"/>
    <property type="match status" value="1"/>
</dbReference>
<dbReference type="InterPro" id="IPR051446">
    <property type="entry name" value="HTH_trans_reg/aminotransferase"/>
</dbReference>